<name>A0ACB6RDW4_9PLEO</name>
<evidence type="ECO:0000313" key="2">
    <source>
        <dbReference type="Proteomes" id="UP000799755"/>
    </source>
</evidence>
<gene>
    <name evidence="1" type="ORF">BDR25DRAFT_251952</name>
</gene>
<proteinExistence type="predicted"/>
<protein>
    <submittedName>
        <fullName evidence="1">Uncharacterized protein</fullName>
    </submittedName>
</protein>
<reference evidence="1" key="1">
    <citation type="journal article" date="2020" name="Stud. Mycol.">
        <title>101 Dothideomycetes genomes: a test case for predicting lifestyles and emergence of pathogens.</title>
        <authorList>
            <person name="Haridas S."/>
            <person name="Albert R."/>
            <person name="Binder M."/>
            <person name="Bloem J."/>
            <person name="Labutti K."/>
            <person name="Salamov A."/>
            <person name="Andreopoulos B."/>
            <person name="Baker S."/>
            <person name="Barry K."/>
            <person name="Bills G."/>
            <person name="Bluhm B."/>
            <person name="Cannon C."/>
            <person name="Castanera R."/>
            <person name="Culley D."/>
            <person name="Daum C."/>
            <person name="Ezra D."/>
            <person name="Gonzalez J."/>
            <person name="Henrissat B."/>
            <person name="Kuo A."/>
            <person name="Liang C."/>
            <person name="Lipzen A."/>
            <person name="Lutzoni F."/>
            <person name="Magnuson J."/>
            <person name="Mondo S."/>
            <person name="Nolan M."/>
            <person name="Ohm R."/>
            <person name="Pangilinan J."/>
            <person name="Park H.-J."/>
            <person name="Ramirez L."/>
            <person name="Alfaro M."/>
            <person name="Sun H."/>
            <person name="Tritt A."/>
            <person name="Yoshinaga Y."/>
            <person name="Zwiers L.-H."/>
            <person name="Turgeon B."/>
            <person name="Goodwin S."/>
            <person name="Spatafora J."/>
            <person name="Crous P."/>
            <person name="Grigoriev I."/>
        </authorList>
    </citation>
    <scope>NUCLEOTIDE SEQUENCE</scope>
    <source>
        <strain evidence="1">ATCC 200398</strain>
    </source>
</reference>
<dbReference type="Proteomes" id="UP000799755">
    <property type="component" value="Unassembled WGS sequence"/>
</dbReference>
<evidence type="ECO:0000313" key="1">
    <source>
        <dbReference type="EMBL" id="KAF2477302.1"/>
    </source>
</evidence>
<organism evidence="1 2">
    <name type="scientific">Lindgomyces ingoldianus</name>
    <dbReference type="NCBI Taxonomy" id="673940"/>
    <lineage>
        <taxon>Eukaryota</taxon>
        <taxon>Fungi</taxon>
        <taxon>Dikarya</taxon>
        <taxon>Ascomycota</taxon>
        <taxon>Pezizomycotina</taxon>
        <taxon>Dothideomycetes</taxon>
        <taxon>Pleosporomycetidae</taxon>
        <taxon>Pleosporales</taxon>
        <taxon>Lindgomycetaceae</taxon>
        <taxon>Lindgomyces</taxon>
    </lineage>
</organism>
<accession>A0ACB6RDW4</accession>
<sequence length="766" mass="85667">MIEHERRRRRPAVSCSLCRRRKIRCNRESPCSNCIRSRNEACIYETHTSLSPQKSIGHEQNTELGLASDPRECRESHYSAPIDGTSKTSTASTIPSYSSSPLVTSLANASSLPSQASAQDVESLKSRIRQLEMQLSRVTPKSTRSPAPASIATIETTSTEIGGTFHIHHESRLFGECHTVTRCVTHKTRLFGQSHWVNGVALFRDIIETIDPHVREETSKVVSGIQRCKSLARVIKFQRAPPWPSPPTADLPRKDVSDELVDGYLRTIETVYRILHVPSFQRDYEALWVSETKPDSAFLVQLKLVLAIGANVYDEKFSLRSSAIRWVYEAQTWLSEPQFKSRLGIQSLQTNLLLLLAREIVDVGGADFVWVSAGALLRTAMSMGLHRDPAHLPRRTKFAAEMRRRLWNTTLEIILQSSLTSGGPPFISLEDFDTEPPSNFDDDQLVADDAVSKAEDNFTQVSTAIALRKTFPARLAVAKFLNDLGSQGSYEETLRLDAELKASYRALCQTLQGYNSHTPSPSHFEKCATDFIMNRYLSCLHIPFLALGLHESAYAFSRKVAVETSLKLWCAAYPSSPIMASQSRRNHGSSDRHDLERLALCGSGFFRTSVFQATSVIAVELRTQLHEEESLGPIPLRLDLLSVLGDAKTWCLRSIEAGETNTKGYLLICLITAQIEGLVQGLEKDEFPKMLVKAAEEAEDMCLPILEDMVAQCQNKGTLDGLNQMSLSVPPEDWDFMMSDTLLNSGNAEPMNWMFNDETTYEPSLW</sequence>
<keyword evidence="2" id="KW-1185">Reference proteome</keyword>
<comment type="caution">
    <text evidence="1">The sequence shown here is derived from an EMBL/GenBank/DDBJ whole genome shotgun (WGS) entry which is preliminary data.</text>
</comment>
<dbReference type="EMBL" id="MU003493">
    <property type="protein sequence ID" value="KAF2477302.1"/>
    <property type="molecule type" value="Genomic_DNA"/>
</dbReference>